<dbReference type="Proteomes" id="UP001219518">
    <property type="component" value="Unassembled WGS sequence"/>
</dbReference>
<organism evidence="6 7">
    <name type="scientific">Frankliniella fusca</name>
    <dbReference type="NCBI Taxonomy" id="407009"/>
    <lineage>
        <taxon>Eukaryota</taxon>
        <taxon>Metazoa</taxon>
        <taxon>Ecdysozoa</taxon>
        <taxon>Arthropoda</taxon>
        <taxon>Hexapoda</taxon>
        <taxon>Insecta</taxon>
        <taxon>Pterygota</taxon>
        <taxon>Neoptera</taxon>
        <taxon>Paraneoptera</taxon>
        <taxon>Thysanoptera</taxon>
        <taxon>Terebrantia</taxon>
        <taxon>Thripoidea</taxon>
        <taxon>Thripidae</taxon>
        <taxon>Frankliniella</taxon>
    </lineage>
</organism>
<evidence type="ECO:0000313" key="6">
    <source>
        <dbReference type="EMBL" id="KAK3912351.1"/>
    </source>
</evidence>
<dbReference type="SUPFAM" id="SSF53182">
    <property type="entry name" value="Pyrrolidone carboxyl peptidase (pyroglutamate aminopeptidase)"/>
    <property type="match status" value="1"/>
</dbReference>
<dbReference type="GO" id="GO:0006508">
    <property type="term" value="P:proteolysis"/>
    <property type="evidence" value="ECO:0007669"/>
    <property type="project" value="UniProtKB-KW"/>
</dbReference>
<evidence type="ECO:0000313" key="7">
    <source>
        <dbReference type="Proteomes" id="UP001219518"/>
    </source>
</evidence>
<dbReference type="CDD" id="cd00501">
    <property type="entry name" value="Peptidase_C15"/>
    <property type="match status" value="1"/>
</dbReference>
<dbReference type="InterPro" id="IPR036440">
    <property type="entry name" value="Peptidase_C15-like_sf"/>
</dbReference>
<dbReference type="InterPro" id="IPR016125">
    <property type="entry name" value="Peptidase_C15-like"/>
</dbReference>
<dbReference type="EMBL" id="JAHWGI010000292">
    <property type="protein sequence ID" value="KAK3912351.1"/>
    <property type="molecule type" value="Genomic_DNA"/>
</dbReference>
<keyword evidence="7" id="KW-1185">Reference proteome</keyword>
<comment type="similarity">
    <text evidence="1">Belongs to the peptidase C15 family.</text>
</comment>
<dbReference type="InterPro" id="IPR000816">
    <property type="entry name" value="Peptidase_C15"/>
</dbReference>
<name>A0AAE1LA26_9NEOP</name>
<reference evidence="6" key="2">
    <citation type="journal article" date="2023" name="BMC Genomics">
        <title>Pest status, molecular evolution, and epigenetic factors derived from the genome assembly of Frankliniella fusca, a thysanopteran phytovirus vector.</title>
        <authorList>
            <person name="Catto M.A."/>
            <person name="Labadie P.E."/>
            <person name="Jacobson A.L."/>
            <person name="Kennedy G.G."/>
            <person name="Srinivasan R."/>
            <person name="Hunt B.G."/>
        </authorList>
    </citation>
    <scope>NUCLEOTIDE SEQUENCE</scope>
    <source>
        <strain evidence="6">PL_HMW_Pooled</strain>
    </source>
</reference>
<protein>
    <submittedName>
        <fullName evidence="6">Pyroglutamyl-peptidase 1</fullName>
    </submittedName>
</protein>
<dbReference type="GO" id="GO:0016920">
    <property type="term" value="F:pyroglutamyl-peptidase activity"/>
    <property type="evidence" value="ECO:0007669"/>
    <property type="project" value="InterPro"/>
</dbReference>
<keyword evidence="4" id="KW-0378">Hydrolase</keyword>
<keyword evidence="5" id="KW-0788">Thiol protease</keyword>
<dbReference type="PRINTS" id="PR00706">
    <property type="entry name" value="PYROGLUPTASE"/>
</dbReference>
<proteinExistence type="inferred from homology"/>
<dbReference type="PANTHER" id="PTHR23402">
    <property type="entry name" value="PROTEASE FAMILY C15 PYROGLUTAMYL-PEPTIDASE I-RELATED"/>
    <property type="match status" value="1"/>
</dbReference>
<dbReference type="Gene3D" id="3.40.630.20">
    <property type="entry name" value="Peptidase C15, pyroglutamyl peptidase I-like"/>
    <property type="match status" value="1"/>
</dbReference>
<dbReference type="PIRSF" id="PIRSF015592">
    <property type="entry name" value="Prld-crbxl_pptds"/>
    <property type="match status" value="1"/>
</dbReference>
<evidence type="ECO:0000256" key="5">
    <source>
        <dbReference type="ARBA" id="ARBA00022807"/>
    </source>
</evidence>
<evidence type="ECO:0000256" key="1">
    <source>
        <dbReference type="ARBA" id="ARBA00006641"/>
    </source>
</evidence>
<keyword evidence="3" id="KW-0645">Protease</keyword>
<comment type="caution">
    <text evidence="6">The sequence shown here is derived from an EMBL/GenBank/DDBJ whole genome shotgun (WGS) entry which is preliminary data.</text>
</comment>
<dbReference type="PANTHER" id="PTHR23402:SF1">
    <property type="entry name" value="PYROGLUTAMYL-PEPTIDASE I"/>
    <property type="match status" value="1"/>
</dbReference>
<evidence type="ECO:0000256" key="2">
    <source>
        <dbReference type="ARBA" id="ARBA00022490"/>
    </source>
</evidence>
<keyword evidence="2" id="KW-0963">Cytoplasm</keyword>
<dbReference type="AlphaFoldDB" id="A0AAE1LA26"/>
<gene>
    <name evidence="6" type="ORF">KUF71_021921</name>
</gene>
<evidence type="ECO:0000256" key="3">
    <source>
        <dbReference type="ARBA" id="ARBA00022670"/>
    </source>
</evidence>
<sequence length="212" mass="23667">MSMPLSSSEKRTIIVTGFGPFRAHKINASWEAVKLLPEMLDVVDLNIILIVQEIPVDYEESVKRLTVLCEEHKPILVINVGVSDLAKEITLETCASKHGYEKPDVQGKIPTEKKCCLGNFPMVSTKLAVEKLADDLNNLKMGVSFCTSSNAGLYLCEFTYYTSLCLNEQNSLFVHVPDIDKPYKPQETAQGLCAIIRLALAQIKDDKQVKQY</sequence>
<dbReference type="Pfam" id="PF01470">
    <property type="entry name" value="Peptidase_C15"/>
    <property type="match status" value="1"/>
</dbReference>
<evidence type="ECO:0000256" key="4">
    <source>
        <dbReference type="ARBA" id="ARBA00022801"/>
    </source>
</evidence>
<dbReference type="GO" id="GO:0005829">
    <property type="term" value="C:cytosol"/>
    <property type="evidence" value="ECO:0007669"/>
    <property type="project" value="InterPro"/>
</dbReference>
<reference evidence="6" key="1">
    <citation type="submission" date="2021-07" db="EMBL/GenBank/DDBJ databases">
        <authorList>
            <person name="Catto M.A."/>
            <person name="Jacobson A."/>
            <person name="Kennedy G."/>
            <person name="Labadie P."/>
            <person name="Hunt B.G."/>
            <person name="Srinivasan R."/>
        </authorList>
    </citation>
    <scope>NUCLEOTIDE SEQUENCE</scope>
    <source>
        <strain evidence="6">PL_HMW_Pooled</strain>
        <tissue evidence="6">Head</tissue>
    </source>
</reference>
<accession>A0AAE1LA26</accession>